<sequence>MSIQDLAQTHCNTMQHATQQLKHPRLDTTSPQEERTARPAVRRARRGARGRGPGKRLSMRDAFVDGSTLLREAARLARFDGMSLDLCFWDPGCSSWVGVEPRPSGVISRSIREVRLGGGRFTQHYPITDYVLKFEDGRARFQKSLRSLHNRLAKYVEVYGVPCRFKCFDPFKEQWLVTIGAPAGWLMDSQDWKRAVSIDLK</sequence>
<organism evidence="2 3">
    <name type="scientific">Fusarium oxysporum</name>
    <name type="common">Fusarium vascular wilt</name>
    <dbReference type="NCBI Taxonomy" id="5507"/>
    <lineage>
        <taxon>Eukaryota</taxon>
        <taxon>Fungi</taxon>
        <taxon>Dikarya</taxon>
        <taxon>Ascomycota</taxon>
        <taxon>Pezizomycotina</taxon>
        <taxon>Sordariomycetes</taxon>
        <taxon>Hypocreomycetidae</taxon>
        <taxon>Hypocreales</taxon>
        <taxon>Nectriaceae</taxon>
        <taxon>Fusarium</taxon>
        <taxon>Fusarium oxysporum species complex</taxon>
    </lineage>
</organism>
<dbReference type="VEuPathDB" id="FungiDB:FOIG_16116"/>
<feature type="region of interest" description="Disordered" evidence="1">
    <location>
        <begin position="14"/>
        <end position="58"/>
    </location>
</feature>
<dbReference type="Proteomes" id="UP000285084">
    <property type="component" value="Unassembled WGS sequence"/>
</dbReference>
<dbReference type="AlphaFoldDB" id="A0A420M5J4"/>
<dbReference type="VEuPathDB" id="FungiDB:FOXG_21775"/>
<proteinExistence type="predicted"/>
<evidence type="ECO:0000313" key="2">
    <source>
        <dbReference type="EMBL" id="RKK42561.1"/>
    </source>
</evidence>
<reference evidence="2 3" key="1">
    <citation type="journal article" date="2018" name="Sci. Rep.">
        <title>Characterisation of pathogen-specific regions and novel effector candidates in Fusarium oxysporum f. sp. cepae.</title>
        <authorList>
            <person name="Armitage A.D."/>
            <person name="Taylor A."/>
            <person name="Sobczyk M.K."/>
            <person name="Baxter L."/>
            <person name="Greenfield B.P."/>
            <person name="Bates H.J."/>
            <person name="Wilson F."/>
            <person name="Jackson A.C."/>
            <person name="Ott S."/>
            <person name="Harrison R.J."/>
            <person name="Clarkson J.P."/>
        </authorList>
    </citation>
    <scope>NUCLEOTIDE SEQUENCE [LARGE SCALE GENOMIC DNA]</scope>
    <source>
        <strain evidence="2 3">Fo_A13</strain>
    </source>
</reference>
<evidence type="ECO:0000313" key="3">
    <source>
        <dbReference type="Proteomes" id="UP000285084"/>
    </source>
</evidence>
<name>A0A420M5J4_FUSOX</name>
<comment type="caution">
    <text evidence="2">The sequence shown here is derived from an EMBL/GenBank/DDBJ whole genome shotgun (WGS) entry which is preliminary data.</text>
</comment>
<evidence type="ECO:0000256" key="1">
    <source>
        <dbReference type="SAM" id="MobiDB-lite"/>
    </source>
</evidence>
<feature type="compositionally biased region" description="Basic residues" evidence="1">
    <location>
        <begin position="40"/>
        <end position="54"/>
    </location>
</feature>
<dbReference type="VEuPathDB" id="FungiDB:FOMG_19339"/>
<protein>
    <submittedName>
        <fullName evidence="2">Uncharacterized protein</fullName>
    </submittedName>
</protein>
<accession>A0A420M5J4</accession>
<dbReference type="EMBL" id="MRCX01001933">
    <property type="protein sequence ID" value="RKK42561.1"/>
    <property type="molecule type" value="Genomic_DNA"/>
</dbReference>
<gene>
    <name evidence="2" type="ORF">BFJ69_g18394</name>
</gene>
<feature type="compositionally biased region" description="Polar residues" evidence="1">
    <location>
        <begin position="14"/>
        <end position="31"/>
    </location>
</feature>
<dbReference type="VEuPathDB" id="FungiDB:FOC4_g10000474"/>